<gene>
    <name evidence="7" type="ORF">KR51_00006900</name>
</gene>
<accession>U5DPT4</accession>
<dbReference type="GO" id="GO:0055085">
    <property type="term" value="P:transmembrane transport"/>
    <property type="evidence" value="ECO:0007669"/>
    <property type="project" value="TreeGrafter"/>
</dbReference>
<evidence type="ECO:0000256" key="5">
    <source>
        <dbReference type="ARBA" id="ARBA00023136"/>
    </source>
</evidence>
<feature type="transmembrane region" description="Helical" evidence="6">
    <location>
        <begin position="315"/>
        <end position="337"/>
    </location>
</feature>
<dbReference type="Pfam" id="PF01594">
    <property type="entry name" value="AI-2E_transport"/>
    <property type="match status" value="1"/>
</dbReference>
<evidence type="ECO:0000256" key="4">
    <source>
        <dbReference type="ARBA" id="ARBA00022989"/>
    </source>
</evidence>
<evidence type="ECO:0000313" key="7">
    <source>
        <dbReference type="EMBL" id="ERN42599.1"/>
    </source>
</evidence>
<dbReference type="EMBL" id="ASSJ01000015">
    <property type="protein sequence ID" value="ERN42599.1"/>
    <property type="molecule type" value="Genomic_DNA"/>
</dbReference>
<feature type="transmembrane region" description="Helical" evidence="6">
    <location>
        <begin position="273"/>
        <end position="295"/>
    </location>
</feature>
<feature type="transmembrane region" description="Helical" evidence="6">
    <location>
        <begin position="247"/>
        <end position="266"/>
    </location>
</feature>
<feature type="transmembrane region" description="Helical" evidence="6">
    <location>
        <begin position="224"/>
        <end position="241"/>
    </location>
</feature>
<feature type="transmembrane region" description="Helical" evidence="6">
    <location>
        <begin position="161"/>
        <end position="184"/>
    </location>
</feature>
<evidence type="ECO:0000256" key="3">
    <source>
        <dbReference type="ARBA" id="ARBA00022692"/>
    </source>
</evidence>
<proteinExistence type="inferred from homology"/>
<sequence length="382" mass="40036">MSQQRISLSISTLLLAAACVLAAVLLWQLRGLIVVLMVSVVLAASLAPMVGVVSRWGIPRLLAVILVYLLLVVAIVGVGAIFGPTIFDQIEGLIRTLPGYLDKLSAIAQDISQRVGVFDSPEETAVLDSLSQLFDTQAIGGWIVSSSQQLIVRSYGLTRGIIGDIVGGAFGILLSVIISGYILADSPNLSLGITSIFPSPWDDRLLGQIPVVGQRMGGYIQGRVLVSAILGLVISVSLGILGLGEFALGLGAIAGITNLIPFFGPVLGSIPALIVAVAQGGWTFLWVLLLFVIIQNLETYVLDPLLVGSSVRVQPLYQLLAVLGGTQVLGILGALIVPPWVAGASALLETLYLQPKAEQKERARQSAALATATVESDPPLPV</sequence>
<dbReference type="PANTHER" id="PTHR21716">
    <property type="entry name" value="TRANSMEMBRANE PROTEIN"/>
    <property type="match status" value="1"/>
</dbReference>
<feature type="transmembrane region" description="Helical" evidence="6">
    <location>
        <begin position="61"/>
        <end position="82"/>
    </location>
</feature>
<name>U5DPT4_9CHRO</name>
<dbReference type="RefSeq" id="WP_022604741.1">
    <property type="nucleotide sequence ID" value="NZ_ASSJ01000015.1"/>
</dbReference>
<dbReference type="InParanoid" id="U5DPT4"/>
<dbReference type="PANTHER" id="PTHR21716:SF62">
    <property type="entry name" value="TRANSPORT PROTEIN YDBI-RELATED"/>
    <property type="match status" value="1"/>
</dbReference>
<evidence type="ECO:0000256" key="1">
    <source>
        <dbReference type="ARBA" id="ARBA00004141"/>
    </source>
</evidence>
<protein>
    <submittedName>
        <fullName evidence="7">Putative permease</fullName>
    </submittedName>
</protein>
<dbReference type="Proteomes" id="UP000016960">
    <property type="component" value="Unassembled WGS sequence"/>
</dbReference>
<keyword evidence="5 6" id="KW-0472">Membrane</keyword>
<dbReference type="OrthoDB" id="506451at2"/>
<reference evidence="7 8" key="1">
    <citation type="submission" date="2013-05" db="EMBL/GenBank/DDBJ databases">
        <title>Draft genome sequence of Rubidibacter lacunae KORDI 51-2.</title>
        <authorList>
            <person name="Choi D.H."/>
            <person name="Noh J.H."/>
            <person name="Kwon K.-K."/>
            <person name="Lee J.-H."/>
            <person name="Ryu J.-Y."/>
        </authorList>
    </citation>
    <scope>NUCLEOTIDE SEQUENCE [LARGE SCALE GENOMIC DNA]</scope>
    <source>
        <strain evidence="7 8">KORDI 51-2</strain>
    </source>
</reference>
<dbReference type="PROSITE" id="PS51257">
    <property type="entry name" value="PROKAR_LIPOPROTEIN"/>
    <property type="match status" value="1"/>
</dbReference>
<dbReference type="AlphaFoldDB" id="U5DPT4"/>
<organism evidence="7 8">
    <name type="scientific">Rubidibacter lacunae KORDI 51-2</name>
    <dbReference type="NCBI Taxonomy" id="582515"/>
    <lineage>
        <taxon>Bacteria</taxon>
        <taxon>Bacillati</taxon>
        <taxon>Cyanobacteriota</taxon>
        <taxon>Cyanophyceae</taxon>
        <taxon>Oscillatoriophycideae</taxon>
        <taxon>Chroococcales</taxon>
        <taxon>Aphanothecaceae</taxon>
        <taxon>Rubidibacter</taxon>
    </lineage>
</organism>
<dbReference type="PATRIC" id="fig|582515.4.peg.768"/>
<comment type="caution">
    <text evidence="7">The sequence shown here is derived from an EMBL/GenBank/DDBJ whole genome shotgun (WGS) entry which is preliminary data.</text>
</comment>
<keyword evidence="8" id="KW-1185">Reference proteome</keyword>
<keyword evidence="3 6" id="KW-0812">Transmembrane</keyword>
<feature type="transmembrane region" description="Helical" evidence="6">
    <location>
        <begin position="32"/>
        <end position="54"/>
    </location>
</feature>
<comment type="subcellular location">
    <subcellularLocation>
        <location evidence="1">Membrane</location>
        <topology evidence="1">Multi-pass membrane protein</topology>
    </subcellularLocation>
</comment>
<dbReference type="eggNOG" id="COG0628">
    <property type="taxonomic scope" value="Bacteria"/>
</dbReference>
<dbReference type="GO" id="GO:0016020">
    <property type="term" value="C:membrane"/>
    <property type="evidence" value="ECO:0007669"/>
    <property type="project" value="UniProtKB-SubCell"/>
</dbReference>
<evidence type="ECO:0000256" key="6">
    <source>
        <dbReference type="SAM" id="Phobius"/>
    </source>
</evidence>
<dbReference type="InterPro" id="IPR002549">
    <property type="entry name" value="AI-2E-like"/>
</dbReference>
<evidence type="ECO:0000313" key="8">
    <source>
        <dbReference type="Proteomes" id="UP000016960"/>
    </source>
</evidence>
<comment type="similarity">
    <text evidence="2">Belongs to the autoinducer-2 exporter (AI-2E) (TC 2.A.86) family.</text>
</comment>
<dbReference type="FunCoup" id="U5DPT4">
    <property type="interactions" value="389"/>
</dbReference>
<keyword evidence="4 6" id="KW-1133">Transmembrane helix</keyword>
<dbReference type="STRING" id="582515.KR51_00006900"/>
<evidence type="ECO:0000256" key="2">
    <source>
        <dbReference type="ARBA" id="ARBA00009773"/>
    </source>
</evidence>